<comment type="cofactor">
    <cofactor evidence="1">
        <name>Zn(2+)</name>
        <dbReference type="ChEBI" id="CHEBI:29105"/>
    </cofactor>
</comment>
<dbReference type="AlphaFoldDB" id="A0A918C4F7"/>
<dbReference type="Proteomes" id="UP000603865">
    <property type="component" value="Unassembled WGS sequence"/>
</dbReference>
<evidence type="ECO:0000313" key="7">
    <source>
        <dbReference type="Proteomes" id="UP000603865"/>
    </source>
</evidence>
<sequence length="245" mass="27764">MTQPNEIAIERMNWMQVEEYLKTDDRCVLPLGSTEQHGYLSLCVDNILPEKLARDAAAPLGVPVFPVLPYGITPYFRGYPGSLTLRVQTYLSIVRDLLDAMYEQGFRRILLVNGHGGNTPAQGFVAEWMADHPGSRVKFHNWWNAPQVWAQVQATDTNASHASWMENFPWTRLDGVTMPDEEKPALDLNRLRLLGPSELRPYLQEGNYGGRFQRPDSDMQAIWDVAVQETRALISDGWFEGGDAK</sequence>
<dbReference type="EMBL" id="BMQL01000008">
    <property type="protein sequence ID" value="GGR06081.1"/>
    <property type="molecule type" value="Genomic_DNA"/>
</dbReference>
<dbReference type="SUPFAM" id="SSF102215">
    <property type="entry name" value="Creatininase"/>
    <property type="match status" value="1"/>
</dbReference>
<gene>
    <name evidence="6" type="ORF">GCM10008957_18550</name>
</gene>
<dbReference type="InterPro" id="IPR024087">
    <property type="entry name" value="Creatininase-like_sf"/>
</dbReference>
<keyword evidence="3" id="KW-0378">Hydrolase</keyword>
<dbReference type="Pfam" id="PF02633">
    <property type="entry name" value="Creatininase"/>
    <property type="match status" value="1"/>
</dbReference>
<dbReference type="GO" id="GO:0009231">
    <property type="term" value="P:riboflavin biosynthetic process"/>
    <property type="evidence" value="ECO:0007669"/>
    <property type="project" value="TreeGrafter"/>
</dbReference>
<proteinExistence type="inferred from homology"/>
<dbReference type="Gene3D" id="3.40.50.10310">
    <property type="entry name" value="Creatininase"/>
    <property type="match status" value="1"/>
</dbReference>
<reference evidence="6" key="1">
    <citation type="journal article" date="2014" name="Int. J. Syst. Evol. Microbiol.">
        <title>Complete genome sequence of Corynebacterium casei LMG S-19264T (=DSM 44701T), isolated from a smear-ripened cheese.</title>
        <authorList>
            <consortium name="US DOE Joint Genome Institute (JGI-PGF)"/>
            <person name="Walter F."/>
            <person name="Albersmeier A."/>
            <person name="Kalinowski J."/>
            <person name="Ruckert C."/>
        </authorList>
    </citation>
    <scope>NUCLEOTIDE SEQUENCE</scope>
    <source>
        <strain evidence="6">JCM 31311</strain>
    </source>
</reference>
<protein>
    <recommendedName>
        <fullName evidence="8">Creatininase</fullName>
    </recommendedName>
</protein>
<keyword evidence="2" id="KW-0479">Metal-binding</keyword>
<reference evidence="6" key="2">
    <citation type="submission" date="2020-09" db="EMBL/GenBank/DDBJ databases">
        <authorList>
            <person name="Sun Q."/>
            <person name="Ohkuma M."/>
        </authorList>
    </citation>
    <scope>NUCLEOTIDE SEQUENCE</scope>
    <source>
        <strain evidence="6">JCM 31311</strain>
    </source>
</reference>
<dbReference type="InterPro" id="IPR003785">
    <property type="entry name" value="Creatininase/forma_Hydrolase"/>
</dbReference>
<accession>A0A918C4F7</accession>
<comment type="caution">
    <text evidence="6">The sequence shown here is derived from an EMBL/GenBank/DDBJ whole genome shotgun (WGS) entry which is preliminary data.</text>
</comment>
<evidence type="ECO:0000256" key="4">
    <source>
        <dbReference type="ARBA" id="ARBA00022833"/>
    </source>
</evidence>
<dbReference type="PANTHER" id="PTHR35005:SF1">
    <property type="entry name" value="2-AMINO-5-FORMYLAMINO-6-RIBOSYLAMINOPYRIMIDIN-4(3H)-ONE 5'-MONOPHOSPHATE DEFORMYLASE"/>
    <property type="match status" value="1"/>
</dbReference>
<name>A0A918C4F7_9DEIO</name>
<evidence type="ECO:0000313" key="6">
    <source>
        <dbReference type="EMBL" id="GGR06081.1"/>
    </source>
</evidence>
<dbReference type="GO" id="GO:0046872">
    <property type="term" value="F:metal ion binding"/>
    <property type="evidence" value="ECO:0007669"/>
    <property type="project" value="UniProtKB-KW"/>
</dbReference>
<evidence type="ECO:0008006" key="8">
    <source>
        <dbReference type="Google" id="ProtNLM"/>
    </source>
</evidence>
<evidence type="ECO:0000256" key="1">
    <source>
        <dbReference type="ARBA" id="ARBA00001947"/>
    </source>
</evidence>
<organism evidence="6 7">
    <name type="scientific">Deinococcus ruber</name>
    <dbReference type="NCBI Taxonomy" id="1848197"/>
    <lineage>
        <taxon>Bacteria</taxon>
        <taxon>Thermotogati</taxon>
        <taxon>Deinococcota</taxon>
        <taxon>Deinococci</taxon>
        <taxon>Deinococcales</taxon>
        <taxon>Deinococcaceae</taxon>
        <taxon>Deinococcus</taxon>
    </lineage>
</organism>
<dbReference type="GO" id="GO:0016811">
    <property type="term" value="F:hydrolase activity, acting on carbon-nitrogen (but not peptide) bonds, in linear amides"/>
    <property type="evidence" value="ECO:0007669"/>
    <property type="project" value="TreeGrafter"/>
</dbReference>
<dbReference type="RefSeq" id="WP_229775976.1">
    <property type="nucleotide sequence ID" value="NZ_BMQL01000008.1"/>
</dbReference>
<evidence type="ECO:0000256" key="5">
    <source>
        <dbReference type="ARBA" id="ARBA00024029"/>
    </source>
</evidence>
<keyword evidence="7" id="KW-1185">Reference proteome</keyword>
<evidence type="ECO:0000256" key="2">
    <source>
        <dbReference type="ARBA" id="ARBA00022723"/>
    </source>
</evidence>
<comment type="similarity">
    <text evidence="5">Belongs to the creatininase superfamily.</text>
</comment>
<keyword evidence="4" id="KW-0862">Zinc</keyword>
<dbReference type="PANTHER" id="PTHR35005">
    <property type="entry name" value="3-DEHYDRO-SCYLLO-INOSOSE HYDROLASE"/>
    <property type="match status" value="1"/>
</dbReference>
<evidence type="ECO:0000256" key="3">
    <source>
        <dbReference type="ARBA" id="ARBA00022801"/>
    </source>
</evidence>